<dbReference type="InterPro" id="IPR003675">
    <property type="entry name" value="Rce1/LyrA-like_dom"/>
</dbReference>
<dbReference type="Proteomes" id="UP000245379">
    <property type="component" value="Unassembled WGS sequence"/>
</dbReference>
<accession>A0A317EL25</accession>
<evidence type="ECO:0000256" key="1">
    <source>
        <dbReference type="SAM" id="Phobius"/>
    </source>
</evidence>
<dbReference type="AlphaFoldDB" id="A0A317EL25"/>
<organism evidence="3 4">
    <name type="scientific">Pedobacter yonginense</name>
    <dbReference type="NCBI Taxonomy" id="651869"/>
    <lineage>
        <taxon>Bacteria</taxon>
        <taxon>Pseudomonadati</taxon>
        <taxon>Bacteroidota</taxon>
        <taxon>Sphingobacteriia</taxon>
        <taxon>Sphingobacteriales</taxon>
        <taxon>Sphingobacteriaceae</taxon>
        <taxon>Pedobacter</taxon>
    </lineage>
</organism>
<feature type="transmembrane region" description="Helical" evidence="1">
    <location>
        <begin position="82"/>
        <end position="103"/>
    </location>
</feature>
<keyword evidence="1" id="KW-0812">Transmembrane</keyword>
<evidence type="ECO:0000313" key="3">
    <source>
        <dbReference type="EMBL" id="PWS27550.1"/>
    </source>
</evidence>
<feature type="domain" description="CAAX prenyl protease 2/Lysostaphin resistance protein A-like" evidence="2">
    <location>
        <begin position="2"/>
        <end position="149"/>
    </location>
</feature>
<evidence type="ECO:0000313" key="4">
    <source>
        <dbReference type="Proteomes" id="UP000245379"/>
    </source>
</evidence>
<protein>
    <recommendedName>
        <fullName evidence="2">CAAX prenyl protease 2/Lysostaphin resistance protein A-like domain-containing protein</fullName>
    </recommendedName>
</protein>
<keyword evidence="1" id="KW-0472">Membrane</keyword>
<gene>
    <name evidence="3" type="ORF">DHW03_08125</name>
</gene>
<dbReference type="EMBL" id="QGNZ01000002">
    <property type="protein sequence ID" value="PWS27550.1"/>
    <property type="molecule type" value="Genomic_DNA"/>
</dbReference>
<name>A0A317EL25_9SPHI</name>
<dbReference type="GO" id="GO:0004175">
    <property type="term" value="F:endopeptidase activity"/>
    <property type="evidence" value="ECO:0007669"/>
    <property type="project" value="UniProtKB-ARBA"/>
</dbReference>
<comment type="caution">
    <text evidence="3">The sequence shown here is derived from an EMBL/GenBank/DDBJ whole genome shotgun (WGS) entry which is preliminary data.</text>
</comment>
<dbReference type="GO" id="GO:0080120">
    <property type="term" value="P:CAAX-box protein maturation"/>
    <property type="evidence" value="ECO:0007669"/>
    <property type="project" value="UniProtKB-ARBA"/>
</dbReference>
<feature type="transmembrane region" description="Helical" evidence="1">
    <location>
        <begin position="47"/>
        <end position="70"/>
    </location>
</feature>
<keyword evidence="4" id="KW-1185">Reference proteome</keyword>
<sequence>MFFIVVAPIAEELIFRLPLKVKRLNIFVALVMAYGIFYLSHKSVATLFSLAEVLKAITFILICLEILYCLKDEFFNAISTRYFSLYFYALTITFGLLHVRNYIDLVPSNLVLLAPIFAIPQIIAGFFLGYFRLKRGLFWSILLHAVINTPTTLFYFVKH</sequence>
<feature type="transmembrane region" description="Helical" evidence="1">
    <location>
        <begin position="24"/>
        <end position="41"/>
    </location>
</feature>
<dbReference type="Pfam" id="PF02517">
    <property type="entry name" value="Rce1-like"/>
    <property type="match status" value="1"/>
</dbReference>
<evidence type="ECO:0000259" key="2">
    <source>
        <dbReference type="Pfam" id="PF02517"/>
    </source>
</evidence>
<keyword evidence="1" id="KW-1133">Transmembrane helix</keyword>
<proteinExistence type="predicted"/>
<reference evidence="3 4" key="1">
    <citation type="submission" date="2018-05" db="EMBL/GenBank/DDBJ databases">
        <title>Pedobacter paludis sp. nov., isolated from wetland soil.</title>
        <authorList>
            <person name="Zhang Y."/>
            <person name="Wang G."/>
        </authorList>
    </citation>
    <scope>NUCLEOTIDE SEQUENCE [LARGE SCALE GENOMIC DNA]</scope>
    <source>
        <strain evidence="3 4">KCTC22721</strain>
    </source>
</reference>
<dbReference type="RefSeq" id="WP_109925258.1">
    <property type="nucleotide sequence ID" value="NZ_QGNZ01000002.1"/>
</dbReference>
<feature type="transmembrane region" description="Helical" evidence="1">
    <location>
        <begin position="109"/>
        <end position="130"/>
    </location>
</feature>
<dbReference type="OrthoDB" id="1443714at2"/>
<feature type="transmembrane region" description="Helical" evidence="1">
    <location>
        <begin position="137"/>
        <end position="157"/>
    </location>
</feature>